<dbReference type="InterPro" id="IPR000551">
    <property type="entry name" value="MerR-type_HTH_dom"/>
</dbReference>
<sequence length="129" mass="14087">MRIGEAAAAAGMTATALRFYESCGLLPPAPRSPNGYREYTEDAVNRLQFIRRGQAAGLTLDQIKGILNLRETGESPCSHVRELLARELQDLDRRITELISLRAAVAGFHRNAVETDPASCDPGQVCSFL</sequence>
<dbReference type="InterPro" id="IPR047057">
    <property type="entry name" value="MerR_fam"/>
</dbReference>
<protein>
    <submittedName>
        <fullName evidence="5">DNA-binding transcriptional regulator, MerR family</fullName>
    </submittedName>
</protein>
<keyword evidence="1" id="KW-0805">Transcription regulation</keyword>
<evidence type="ECO:0000256" key="2">
    <source>
        <dbReference type="ARBA" id="ARBA00023125"/>
    </source>
</evidence>
<evidence type="ECO:0000313" key="5">
    <source>
        <dbReference type="EMBL" id="SDI99081.1"/>
    </source>
</evidence>
<dbReference type="EMBL" id="FNDT01000042">
    <property type="protein sequence ID" value="SDI99081.1"/>
    <property type="molecule type" value="Genomic_DNA"/>
</dbReference>
<dbReference type="PROSITE" id="PS50937">
    <property type="entry name" value="HTH_MERR_2"/>
    <property type="match status" value="1"/>
</dbReference>
<evidence type="ECO:0000313" key="6">
    <source>
        <dbReference type="Proteomes" id="UP000199258"/>
    </source>
</evidence>
<dbReference type="SUPFAM" id="SSF46955">
    <property type="entry name" value="Putative DNA-binding domain"/>
    <property type="match status" value="1"/>
</dbReference>
<dbReference type="GO" id="GO:0003677">
    <property type="term" value="F:DNA binding"/>
    <property type="evidence" value="ECO:0007669"/>
    <property type="project" value="UniProtKB-KW"/>
</dbReference>
<dbReference type="AlphaFoldDB" id="A0A1G8Q2Z1"/>
<dbReference type="InterPro" id="IPR009061">
    <property type="entry name" value="DNA-bd_dom_put_sf"/>
</dbReference>
<dbReference type="PRINTS" id="PR00040">
    <property type="entry name" value="HTHMERR"/>
</dbReference>
<keyword evidence="3" id="KW-0804">Transcription</keyword>
<organism evidence="5 6">
    <name type="scientific">Arthrobacter subterraneus</name>
    <dbReference type="NCBI Taxonomy" id="335973"/>
    <lineage>
        <taxon>Bacteria</taxon>
        <taxon>Bacillati</taxon>
        <taxon>Actinomycetota</taxon>
        <taxon>Actinomycetes</taxon>
        <taxon>Micrococcales</taxon>
        <taxon>Micrococcaceae</taxon>
        <taxon>Arthrobacter</taxon>
    </lineage>
</organism>
<dbReference type="CDD" id="cd04770">
    <property type="entry name" value="HTH_HMRTR"/>
    <property type="match status" value="1"/>
</dbReference>
<dbReference type="GO" id="GO:0003700">
    <property type="term" value="F:DNA-binding transcription factor activity"/>
    <property type="evidence" value="ECO:0007669"/>
    <property type="project" value="InterPro"/>
</dbReference>
<dbReference type="OrthoDB" id="5242095at2"/>
<dbReference type="PANTHER" id="PTHR30204:SF94">
    <property type="entry name" value="HEAVY METAL-DEPENDENT TRANSCRIPTIONAL REGULATOR HI_0293-RELATED"/>
    <property type="match status" value="1"/>
</dbReference>
<name>A0A1G8Q2Z1_9MICC</name>
<keyword evidence="6" id="KW-1185">Reference proteome</keyword>
<evidence type="ECO:0000259" key="4">
    <source>
        <dbReference type="PROSITE" id="PS50937"/>
    </source>
</evidence>
<feature type="domain" description="HTH merR-type" evidence="4">
    <location>
        <begin position="1"/>
        <end position="69"/>
    </location>
</feature>
<gene>
    <name evidence="5" type="ORF">SAMN04488693_1426</name>
</gene>
<dbReference type="Pfam" id="PF13411">
    <property type="entry name" value="MerR_1"/>
    <property type="match status" value="1"/>
</dbReference>
<reference evidence="5 6" key="1">
    <citation type="submission" date="2016-10" db="EMBL/GenBank/DDBJ databases">
        <authorList>
            <person name="de Groot N.N."/>
        </authorList>
    </citation>
    <scope>NUCLEOTIDE SEQUENCE [LARGE SCALE GENOMIC DNA]</scope>
    <source>
        <strain evidence="5 6">NP_1H</strain>
    </source>
</reference>
<dbReference type="RefSeq" id="WP_090588527.1">
    <property type="nucleotide sequence ID" value="NZ_FNDT01000042.1"/>
</dbReference>
<accession>A0A1G8Q2Z1</accession>
<keyword evidence="2 5" id="KW-0238">DNA-binding</keyword>
<dbReference type="Gene3D" id="1.10.1660.10">
    <property type="match status" value="1"/>
</dbReference>
<dbReference type="Proteomes" id="UP000199258">
    <property type="component" value="Unassembled WGS sequence"/>
</dbReference>
<dbReference type="SMART" id="SM00422">
    <property type="entry name" value="HTH_MERR"/>
    <property type="match status" value="1"/>
</dbReference>
<dbReference type="PANTHER" id="PTHR30204">
    <property type="entry name" value="REDOX-CYCLING DRUG-SENSING TRANSCRIPTIONAL ACTIVATOR SOXR"/>
    <property type="match status" value="1"/>
</dbReference>
<dbReference type="STRING" id="335973.SAMN04488693_1426"/>
<evidence type="ECO:0000256" key="3">
    <source>
        <dbReference type="ARBA" id="ARBA00023163"/>
    </source>
</evidence>
<evidence type="ECO:0000256" key="1">
    <source>
        <dbReference type="ARBA" id="ARBA00023015"/>
    </source>
</evidence>
<proteinExistence type="predicted"/>